<dbReference type="Gene3D" id="3.40.225.10">
    <property type="entry name" value="Class II aldolase/adducin N-terminal domain"/>
    <property type="match status" value="1"/>
</dbReference>
<dbReference type="GO" id="GO:0016832">
    <property type="term" value="F:aldehyde-lyase activity"/>
    <property type="evidence" value="ECO:0007669"/>
    <property type="project" value="TreeGrafter"/>
</dbReference>
<dbReference type="InterPro" id="IPR050197">
    <property type="entry name" value="Aldolase_class_II_sugar_metab"/>
</dbReference>
<dbReference type="GO" id="GO:0019323">
    <property type="term" value="P:pentose catabolic process"/>
    <property type="evidence" value="ECO:0007669"/>
    <property type="project" value="TreeGrafter"/>
</dbReference>
<dbReference type="Proteomes" id="UP000323144">
    <property type="component" value="Chromosome"/>
</dbReference>
<feature type="domain" description="Class II aldolase/adducin N-terminal" evidence="3">
    <location>
        <begin position="13"/>
        <end position="241"/>
    </location>
</feature>
<dbReference type="PANTHER" id="PTHR22789">
    <property type="entry name" value="FUCULOSE PHOSPHATE ALDOLASE"/>
    <property type="match status" value="1"/>
</dbReference>
<protein>
    <submittedName>
        <fullName evidence="4">Rhamnulose-1-phosphate aldolase</fullName>
    </submittedName>
</protein>
<dbReference type="EMBL" id="CP043026">
    <property type="protein sequence ID" value="QEH61998.1"/>
    <property type="molecule type" value="Genomic_DNA"/>
</dbReference>
<name>A0A5B9Y4A1_9MOLU</name>
<evidence type="ECO:0000256" key="2">
    <source>
        <dbReference type="ARBA" id="ARBA00023239"/>
    </source>
</evidence>
<keyword evidence="2" id="KW-0456">Lyase</keyword>
<dbReference type="GO" id="GO:0046872">
    <property type="term" value="F:metal ion binding"/>
    <property type="evidence" value="ECO:0007669"/>
    <property type="project" value="UniProtKB-KW"/>
</dbReference>
<evidence type="ECO:0000259" key="3">
    <source>
        <dbReference type="SMART" id="SM01007"/>
    </source>
</evidence>
<dbReference type="InterPro" id="IPR001303">
    <property type="entry name" value="Aldolase_II/adducin_N"/>
</dbReference>
<dbReference type="InterPro" id="IPR036409">
    <property type="entry name" value="Aldolase_II/adducin_N_sf"/>
</dbReference>
<dbReference type="RefSeq" id="WP_166508370.1">
    <property type="nucleotide sequence ID" value="NZ_CP043026.1"/>
</dbReference>
<evidence type="ECO:0000313" key="4">
    <source>
        <dbReference type="EMBL" id="QEH61998.1"/>
    </source>
</evidence>
<dbReference type="PANTHER" id="PTHR22789:SF0">
    <property type="entry name" value="3-OXO-TETRONATE 4-PHOSPHATE DECARBOXYLASE-RELATED"/>
    <property type="match status" value="1"/>
</dbReference>
<evidence type="ECO:0000313" key="5">
    <source>
        <dbReference type="Proteomes" id="UP000323144"/>
    </source>
</evidence>
<dbReference type="GO" id="GO:0005829">
    <property type="term" value="C:cytosol"/>
    <property type="evidence" value="ECO:0007669"/>
    <property type="project" value="TreeGrafter"/>
</dbReference>
<accession>A0A5B9Y4A1</accession>
<evidence type="ECO:0000256" key="1">
    <source>
        <dbReference type="ARBA" id="ARBA00022723"/>
    </source>
</evidence>
<sequence>MLKESINESKILNQFREITGVIYQNWWAERNGGNISVLLDESFVDSFKINNEFSKTKDLPFECPSLDGKFFLVTGSGKYYRNISKFNETACNAGIIQIFDNGKKIGVVWGFEEGSWPTSELPSHLLSHVERLKVNPNHTTVIHSHPTDIIALTFVEELDEKKFTFNMWKMISEASVVFPEGIGILEWMLPGSNEIGEQTAEKMKKYRSVIWAHHGIFCSGESLDEALGLLECIEKSAKIYLKILQTNKKILNEISVENMKDMSNFFGYELNEDILK</sequence>
<dbReference type="Pfam" id="PF00596">
    <property type="entry name" value="Aldolase_II"/>
    <property type="match status" value="1"/>
</dbReference>
<organism evidence="4 5">
    <name type="scientific">Spiroplasma chinense</name>
    <dbReference type="NCBI Taxonomy" id="216932"/>
    <lineage>
        <taxon>Bacteria</taxon>
        <taxon>Bacillati</taxon>
        <taxon>Mycoplasmatota</taxon>
        <taxon>Mollicutes</taxon>
        <taxon>Entomoplasmatales</taxon>
        <taxon>Spiroplasmataceae</taxon>
        <taxon>Spiroplasma</taxon>
    </lineage>
</organism>
<dbReference type="KEGG" id="schi:SCHIN_v1c08030"/>
<dbReference type="SUPFAM" id="SSF53639">
    <property type="entry name" value="AraD/HMP-PK domain-like"/>
    <property type="match status" value="1"/>
</dbReference>
<dbReference type="AlphaFoldDB" id="A0A5B9Y4A1"/>
<keyword evidence="1" id="KW-0479">Metal-binding</keyword>
<gene>
    <name evidence="4" type="primary">rhaD</name>
    <name evidence="4" type="ORF">SCHIN_v1c08030</name>
</gene>
<proteinExistence type="predicted"/>
<keyword evidence="5" id="KW-1185">Reference proteome</keyword>
<dbReference type="NCBIfam" id="NF002963">
    <property type="entry name" value="PRK03634.1"/>
    <property type="match status" value="1"/>
</dbReference>
<reference evidence="4 5" key="1">
    <citation type="submission" date="2019-08" db="EMBL/GenBank/DDBJ databases">
        <title>Complete genome sequence of Spiroplasma chinense CCH (DSM 19755).</title>
        <authorList>
            <person name="Shen H.-Y."/>
            <person name="Lin Y.-C."/>
            <person name="Chou L."/>
            <person name="Kuo C.-H."/>
        </authorList>
    </citation>
    <scope>NUCLEOTIDE SEQUENCE [LARGE SCALE GENOMIC DNA]</scope>
    <source>
        <strain evidence="4 5">CCH</strain>
    </source>
</reference>
<dbReference type="SMART" id="SM01007">
    <property type="entry name" value="Aldolase_II"/>
    <property type="match status" value="1"/>
</dbReference>